<reference evidence="1 2" key="1">
    <citation type="submission" date="2024-03" db="EMBL/GenBank/DDBJ databases">
        <title>Human intestinal bacterial collection.</title>
        <authorList>
            <person name="Pauvert C."/>
            <person name="Hitch T.C.A."/>
            <person name="Clavel T."/>
        </authorList>
    </citation>
    <scope>NUCLEOTIDE SEQUENCE [LARGE SCALE GENOMIC DNA]</scope>
    <source>
        <strain evidence="1 2">CLA-AA-H192</strain>
    </source>
</reference>
<evidence type="ECO:0000313" key="2">
    <source>
        <dbReference type="Proteomes" id="UP001491552"/>
    </source>
</evidence>
<organism evidence="1 2">
    <name type="scientific">Faecousia intestinalis</name>
    <dbReference type="NCBI Taxonomy" id="3133167"/>
    <lineage>
        <taxon>Bacteria</taxon>
        <taxon>Bacillati</taxon>
        <taxon>Bacillota</taxon>
        <taxon>Clostridia</taxon>
        <taxon>Eubacteriales</taxon>
        <taxon>Oscillospiraceae</taxon>
        <taxon>Faecousia</taxon>
    </lineage>
</organism>
<gene>
    <name evidence="1" type="ORF">WMO66_07910</name>
</gene>
<dbReference type="EMBL" id="JBBMFF010000217">
    <property type="protein sequence ID" value="MEQ2511169.1"/>
    <property type="molecule type" value="Genomic_DNA"/>
</dbReference>
<proteinExistence type="predicted"/>
<evidence type="ECO:0000313" key="1">
    <source>
        <dbReference type="EMBL" id="MEQ2511169.1"/>
    </source>
</evidence>
<dbReference type="RefSeq" id="WP_349135882.1">
    <property type="nucleotide sequence ID" value="NZ_JBBMFF010000217.1"/>
</dbReference>
<protein>
    <submittedName>
        <fullName evidence="1">PqqD family peptide modification chaperone</fullName>
    </submittedName>
</protein>
<accession>A0ABV1G7K1</accession>
<name>A0ABV1G7K1_9FIRM</name>
<sequence length="92" mass="10108">MTYTLQKDVALVTVCDEHFLVAAGQARGKVPAVKGINRPGAYFWNLLQQKLPENDILRHTAADYHIPIEKAALALRRFAALLAAEGYLTMAG</sequence>
<keyword evidence="2" id="KW-1185">Reference proteome</keyword>
<dbReference type="Proteomes" id="UP001491552">
    <property type="component" value="Unassembled WGS sequence"/>
</dbReference>
<comment type="caution">
    <text evidence="1">The sequence shown here is derived from an EMBL/GenBank/DDBJ whole genome shotgun (WGS) entry which is preliminary data.</text>
</comment>